<dbReference type="Pfam" id="PF13676">
    <property type="entry name" value="TIR_2"/>
    <property type="match status" value="1"/>
</dbReference>
<dbReference type="EMBL" id="NIVC01000581">
    <property type="protein sequence ID" value="PAA80457.1"/>
    <property type="molecule type" value="Genomic_DNA"/>
</dbReference>
<dbReference type="EMBL" id="NIVC01003817">
    <property type="protein sequence ID" value="PAA49673.1"/>
    <property type="molecule type" value="Genomic_DNA"/>
</dbReference>
<proteinExistence type="predicted"/>
<evidence type="ECO:0000313" key="4">
    <source>
        <dbReference type="Proteomes" id="UP000215902"/>
    </source>
</evidence>
<dbReference type="Proteomes" id="UP000215902">
    <property type="component" value="Unassembled WGS sequence"/>
</dbReference>
<sequence>RQVSQIQVDSPSRVQQAEMQLCLGDITKIEPGGEPYDVIMISAFSADYSAVPSTVIGALKRQFNLSVRDLAREKAEDLRKNFNCWISKPLPSDLPYKRLLCFEQQVVANRERSPEKAVGEIFRAMFTVFADNMSVISPLLATGCQRASKSRIMHALVTAWHTWISIGLPMRRYTLVIYTSKLAVESLAEDDRRAVQEFQRLKHAFESRHRKPDPVPIEADLLVVCSEKDLQFLERTTRSLKANQKSLRCRKVVHSDDSSSSSSGDEAAEGSKAAAATSAIDARRSDMLGSRLVVCLLSQAFLATRACVEDFNVAMCLAHTRWHPFLPVCLERLASPPTYMSLIQWIDCRPKPTDQPGCDKLQAAIGEIGGRLEQLALGVSKQAEPALGPAAVAGGGSGYDIFISYCHRNSAAVEPFLTHLRLACPALRIFFDKQGIQTGYSWMETIYSAISGSRLIVAFLTPDYAKSAVCLEEFTIASMLHRCDRHQALLLPVCLERLGPACPPALQSVARWLDATGSREQCVKRVAVSVAKVLTAKSGDKKAAHLREQLFPDCHELSTLMSQTDKLRQSLLNAKPPLLSSASLGAFVKAAAAAAAERPLPVVDICHAALVCHPDEREPLVEAVRLQAKEFATDLQVRCLDSEQAHDDMEAMEQASVVALFLSPVFLTSARLTSLLYLALCRRRSRSAPVLLFCLNPLPRHPAFLSLLPVNASMEDVKTLAFMYNGQQKELSACLGPASRQQFYKLTHAESVFAVCCARAIVERLLGLPESLVTTPAVLVSLSELAAGAYLRDPNEPKPWKQVMEPI</sequence>
<feature type="non-terminal residue" evidence="3">
    <location>
        <position position="1"/>
    </location>
</feature>
<keyword evidence="4" id="KW-1185">Reference proteome</keyword>
<evidence type="ECO:0000313" key="2">
    <source>
        <dbReference type="EMBL" id="PAA49673.1"/>
    </source>
</evidence>
<dbReference type="InterPro" id="IPR035897">
    <property type="entry name" value="Toll_tir_struct_dom_sf"/>
</dbReference>
<comment type="caution">
    <text evidence="3">The sequence shown here is derived from an EMBL/GenBank/DDBJ whole genome shotgun (WGS) entry which is preliminary data.</text>
</comment>
<dbReference type="InterPro" id="IPR000157">
    <property type="entry name" value="TIR_dom"/>
</dbReference>
<dbReference type="OrthoDB" id="10037120at2759"/>
<reference evidence="3 4" key="1">
    <citation type="submission" date="2017-06" db="EMBL/GenBank/DDBJ databases">
        <title>A platform for efficient transgenesis in Macrostomum lignano, a flatworm model organism for stem cell research.</title>
        <authorList>
            <person name="Berezikov E."/>
        </authorList>
    </citation>
    <scope>NUCLEOTIDE SEQUENCE [LARGE SCALE GENOMIC DNA]</scope>
    <source>
        <strain evidence="3">DV1</strain>
        <tissue evidence="3">Whole organism</tissue>
    </source>
</reference>
<dbReference type="AlphaFoldDB" id="A0A267G4S1"/>
<organism evidence="3 4">
    <name type="scientific">Macrostomum lignano</name>
    <dbReference type="NCBI Taxonomy" id="282301"/>
    <lineage>
        <taxon>Eukaryota</taxon>
        <taxon>Metazoa</taxon>
        <taxon>Spiralia</taxon>
        <taxon>Lophotrochozoa</taxon>
        <taxon>Platyhelminthes</taxon>
        <taxon>Rhabditophora</taxon>
        <taxon>Macrostomorpha</taxon>
        <taxon>Macrostomida</taxon>
        <taxon>Macrostomidae</taxon>
        <taxon>Macrostomum</taxon>
    </lineage>
</organism>
<dbReference type="Gene3D" id="3.40.50.10140">
    <property type="entry name" value="Toll/interleukin-1 receptor homology (TIR) domain"/>
    <property type="match status" value="2"/>
</dbReference>
<evidence type="ECO:0000259" key="1">
    <source>
        <dbReference type="PROSITE" id="PS50104"/>
    </source>
</evidence>
<gene>
    <name evidence="2" type="ORF">BOX15_Mlig008066g1</name>
    <name evidence="3" type="ORF">BOX15_Mlig008066g2</name>
</gene>
<dbReference type="PROSITE" id="PS50104">
    <property type="entry name" value="TIR"/>
    <property type="match status" value="1"/>
</dbReference>
<accession>A0A267G4S1</accession>
<name>A0A267G4S1_9PLAT</name>
<dbReference type="GO" id="GO:0007165">
    <property type="term" value="P:signal transduction"/>
    <property type="evidence" value="ECO:0007669"/>
    <property type="project" value="InterPro"/>
</dbReference>
<dbReference type="SMART" id="SM00255">
    <property type="entry name" value="TIR"/>
    <property type="match status" value="1"/>
</dbReference>
<feature type="domain" description="TIR" evidence="1">
    <location>
        <begin position="397"/>
        <end position="534"/>
    </location>
</feature>
<dbReference type="SUPFAM" id="SSF52200">
    <property type="entry name" value="Toll/Interleukin receptor TIR domain"/>
    <property type="match status" value="1"/>
</dbReference>
<evidence type="ECO:0000313" key="3">
    <source>
        <dbReference type="EMBL" id="PAA80457.1"/>
    </source>
</evidence>
<protein>
    <recommendedName>
        <fullName evidence="1">TIR domain-containing protein</fullName>
    </recommendedName>
</protein>